<comment type="caution">
    <text evidence="1">The sequence shown here is derived from an EMBL/GenBank/DDBJ whole genome shotgun (WGS) entry which is preliminary data.</text>
</comment>
<organism evidence="1 2">
    <name type="scientific">Orchesella cincta</name>
    <name type="common">Springtail</name>
    <name type="synonym">Podura cincta</name>
    <dbReference type="NCBI Taxonomy" id="48709"/>
    <lineage>
        <taxon>Eukaryota</taxon>
        <taxon>Metazoa</taxon>
        <taxon>Ecdysozoa</taxon>
        <taxon>Arthropoda</taxon>
        <taxon>Hexapoda</taxon>
        <taxon>Collembola</taxon>
        <taxon>Entomobryomorpha</taxon>
        <taxon>Entomobryoidea</taxon>
        <taxon>Orchesellidae</taxon>
        <taxon>Orchesellinae</taxon>
        <taxon>Orchesella</taxon>
    </lineage>
</organism>
<gene>
    <name evidence="1" type="ORF">Ocin01_12433</name>
</gene>
<sequence>MSTRFPTDPGSLIVFPSQRSMYYEIFGCVGCQKIPNPDNYYVCQQGHHVCSKCSVPADPKESSKGVVLDPRLEQGKNVGLREPCCKRTLRKGPSKLLNTLLMTCRWECKYSDKGCCTNIVGKEWADHVKECPYYRIYSCRYLNCTDKATSALNAVNHLVVAHHATIYEGPMTTLPIAFDLLKEIRRMLAVIQWNDECYLFSSEILDNTIYMWVWNLQAFDNNDGKVRNYSIKLENAVEGDGDTTRENSKTDGNFNGACMPYVLTPSDIISDEDCFIIPLVRFKKRYLKTEGEGRKAVQLFTVTVNVNEKK</sequence>
<dbReference type="PANTHER" id="PTHR45877">
    <property type="entry name" value="E3 UBIQUITIN-PROTEIN LIGASE SIAH2"/>
    <property type="match status" value="1"/>
</dbReference>
<dbReference type="Proteomes" id="UP000094527">
    <property type="component" value="Unassembled WGS sequence"/>
</dbReference>
<dbReference type="GO" id="GO:0061630">
    <property type="term" value="F:ubiquitin protein ligase activity"/>
    <property type="evidence" value="ECO:0007669"/>
    <property type="project" value="TreeGrafter"/>
</dbReference>
<dbReference type="EMBL" id="LJIJ01000836">
    <property type="protein sequence ID" value="ODM94253.1"/>
    <property type="molecule type" value="Genomic_DNA"/>
</dbReference>
<evidence type="ECO:0000313" key="1">
    <source>
        <dbReference type="EMBL" id="ODM94253.1"/>
    </source>
</evidence>
<name>A0A1D2MMR0_ORCCI</name>
<dbReference type="InterPro" id="IPR004162">
    <property type="entry name" value="SINA-like_animal"/>
</dbReference>
<reference evidence="1 2" key="1">
    <citation type="journal article" date="2016" name="Genome Biol. Evol.">
        <title>Gene Family Evolution Reflects Adaptation to Soil Environmental Stressors in the Genome of the Collembolan Orchesella cincta.</title>
        <authorList>
            <person name="Faddeeva-Vakhrusheva A."/>
            <person name="Derks M.F."/>
            <person name="Anvar S.Y."/>
            <person name="Agamennone V."/>
            <person name="Suring W."/>
            <person name="Smit S."/>
            <person name="van Straalen N.M."/>
            <person name="Roelofs D."/>
        </authorList>
    </citation>
    <scope>NUCLEOTIDE SEQUENCE [LARGE SCALE GENOMIC DNA]</scope>
    <source>
        <tissue evidence="1">Mixed pool</tissue>
    </source>
</reference>
<dbReference type="AlphaFoldDB" id="A0A1D2MMR0"/>
<dbReference type="GO" id="GO:0043161">
    <property type="term" value="P:proteasome-mediated ubiquitin-dependent protein catabolic process"/>
    <property type="evidence" value="ECO:0007669"/>
    <property type="project" value="TreeGrafter"/>
</dbReference>
<dbReference type="SUPFAM" id="SSF49599">
    <property type="entry name" value="TRAF domain-like"/>
    <property type="match status" value="1"/>
</dbReference>
<accession>A0A1D2MMR0</accession>
<proteinExistence type="predicted"/>
<dbReference type="GO" id="GO:0031624">
    <property type="term" value="F:ubiquitin conjugating enzyme binding"/>
    <property type="evidence" value="ECO:0007669"/>
    <property type="project" value="TreeGrafter"/>
</dbReference>
<dbReference type="PANTHER" id="PTHR45877:SF2">
    <property type="entry name" value="E3 UBIQUITIN-PROTEIN LIGASE SINA-RELATED"/>
    <property type="match status" value="1"/>
</dbReference>
<dbReference type="GO" id="GO:0005737">
    <property type="term" value="C:cytoplasm"/>
    <property type="evidence" value="ECO:0007669"/>
    <property type="project" value="TreeGrafter"/>
</dbReference>
<keyword evidence="2" id="KW-1185">Reference proteome</keyword>
<protein>
    <submittedName>
        <fullName evidence="1">E3 ubiquitin-protein ligase siah-1</fullName>
    </submittedName>
</protein>
<evidence type="ECO:0000313" key="2">
    <source>
        <dbReference type="Proteomes" id="UP000094527"/>
    </source>
</evidence>